<evidence type="ECO:0000313" key="3">
    <source>
        <dbReference type="Proteomes" id="UP001295444"/>
    </source>
</evidence>
<dbReference type="EMBL" id="OW240919">
    <property type="protein sequence ID" value="CAH2310720.1"/>
    <property type="molecule type" value="Genomic_DNA"/>
</dbReference>
<proteinExistence type="predicted"/>
<gene>
    <name evidence="2" type="ORF">PECUL_23A032983</name>
</gene>
<evidence type="ECO:0000313" key="2">
    <source>
        <dbReference type="EMBL" id="CAH2310720.1"/>
    </source>
</evidence>
<reference evidence="2" key="1">
    <citation type="submission" date="2022-03" db="EMBL/GenBank/DDBJ databases">
        <authorList>
            <person name="Alioto T."/>
            <person name="Alioto T."/>
            <person name="Gomez Garrido J."/>
        </authorList>
    </citation>
    <scope>NUCLEOTIDE SEQUENCE</scope>
</reference>
<feature type="region of interest" description="Disordered" evidence="1">
    <location>
        <begin position="124"/>
        <end position="146"/>
    </location>
</feature>
<sequence length="146" mass="16872">MAAKNKPKLDKAAYFAQKPSKQKKPPERKEQRRRRRTQRTKLRSNYESQPQKPTPGRIQSAANLRRPLSSPTTSTLITTSLQSQNVPYHWGFPTKIQVLKNGTLHMIRTVEEGRKLLRDWDIPIQDPKHLPAPGPRRLNPELQKAP</sequence>
<organism evidence="2 3">
    <name type="scientific">Pelobates cultripes</name>
    <name type="common">Western spadefoot toad</name>
    <dbReference type="NCBI Taxonomy" id="61616"/>
    <lineage>
        <taxon>Eukaryota</taxon>
        <taxon>Metazoa</taxon>
        <taxon>Chordata</taxon>
        <taxon>Craniata</taxon>
        <taxon>Vertebrata</taxon>
        <taxon>Euteleostomi</taxon>
        <taxon>Amphibia</taxon>
        <taxon>Batrachia</taxon>
        <taxon>Anura</taxon>
        <taxon>Pelobatoidea</taxon>
        <taxon>Pelobatidae</taxon>
        <taxon>Pelobates</taxon>
    </lineage>
</organism>
<dbReference type="Proteomes" id="UP001295444">
    <property type="component" value="Chromosome 08"/>
</dbReference>
<name>A0AAD1SS06_PELCU</name>
<feature type="compositionally biased region" description="Basic residues" evidence="1">
    <location>
        <begin position="31"/>
        <end position="42"/>
    </location>
</feature>
<accession>A0AAD1SS06</accession>
<keyword evidence="3" id="KW-1185">Reference proteome</keyword>
<dbReference type="AlphaFoldDB" id="A0AAD1SS06"/>
<feature type="compositionally biased region" description="Low complexity" evidence="1">
    <location>
        <begin position="64"/>
        <end position="74"/>
    </location>
</feature>
<feature type="region of interest" description="Disordered" evidence="1">
    <location>
        <begin position="1"/>
        <end position="74"/>
    </location>
</feature>
<protein>
    <submittedName>
        <fullName evidence="2">Uncharacterized protein</fullName>
    </submittedName>
</protein>
<evidence type="ECO:0000256" key="1">
    <source>
        <dbReference type="SAM" id="MobiDB-lite"/>
    </source>
</evidence>